<feature type="signal peptide" evidence="2">
    <location>
        <begin position="1"/>
        <end position="29"/>
    </location>
</feature>
<reference evidence="3" key="1">
    <citation type="journal article" date="2023" name="Mol. Phylogenet. Evol.">
        <title>Genome-scale phylogeny and comparative genomics of the fungal order Sordariales.</title>
        <authorList>
            <person name="Hensen N."/>
            <person name="Bonometti L."/>
            <person name="Westerberg I."/>
            <person name="Brannstrom I.O."/>
            <person name="Guillou S."/>
            <person name="Cros-Aarteil S."/>
            <person name="Calhoun S."/>
            <person name="Haridas S."/>
            <person name="Kuo A."/>
            <person name="Mondo S."/>
            <person name="Pangilinan J."/>
            <person name="Riley R."/>
            <person name="LaButti K."/>
            <person name="Andreopoulos B."/>
            <person name="Lipzen A."/>
            <person name="Chen C."/>
            <person name="Yan M."/>
            <person name="Daum C."/>
            <person name="Ng V."/>
            <person name="Clum A."/>
            <person name="Steindorff A."/>
            <person name="Ohm R.A."/>
            <person name="Martin F."/>
            <person name="Silar P."/>
            <person name="Natvig D.O."/>
            <person name="Lalanne C."/>
            <person name="Gautier V."/>
            <person name="Ament-Velasquez S.L."/>
            <person name="Kruys A."/>
            <person name="Hutchinson M.I."/>
            <person name="Powell A.J."/>
            <person name="Barry K."/>
            <person name="Miller A.N."/>
            <person name="Grigoriev I.V."/>
            <person name="Debuchy R."/>
            <person name="Gladieux P."/>
            <person name="Hiltunen Thoren M."/>
            <person name="Johannesson H."/>
        </authorList>
    </citation>
    <scope>NUCLEOTIDE SEQUENCE</scope>
    <source>
        <strain evidence="3">CBS 168.71</strain>
    </source>
</reference>
<feature type="chain" id="PRO_5042239425" description="Secreted protein" evidence="2">
    <location>
        <begin position="30"/>
        <end position="155"/>
    </location>
</feature>
<proteinExistence type="predicted"/>
<accession>A0AAE0HR74</accession>
<feature type="compositionally biased region" description="Polar residues" evidence="1">
    <location>
        <begin position="137"/>
        <end position="146"/>
    </location>
</feature>
<dbReference type="AlphaFoldDB" id="A0AAE0HR74"/>
<feature type="region of interest" description="Disordered" evidence="1">
    <location>
        <begin position="76"/>
        <end position="155"/>
    </location>
</feature>
<sequence length="155" mass="16934">MQSRGSLTCLSLSLSPLIFFLCLRSPTTARTCVLNILCFSYPFAVDSVEECRVHSGLVAPWISNRQRKCRFCEKTVPPGVSGAESQEAEGRALRHRSASHLSPAADQNSPRQRGHQSSRTQAGVDGGGRTWGAVTSRRYSGCTNPPTRAERPMKV</sequence>
<evidence type="ECO:0000256" key="2">
    <source>
        <dbReference type="SAM" id="SignalP"/>
    </source>
</evidence>
<organism evidence="3 4">
    <name type="scientific">Chaetomium fimeti</name>
    <dbReference type="NCBI Taxonomy" id="1854472"/>
    <lineage>
        <taxon>Eukaryota</taxon>
        <taxon>Fungi</taxon>
        <taxon>Dikarya</taxon>
        <taxon>Ascomycota</taxon>
        <taxon>Pezizomycotina</taxon>
        <taxon>Sordariomycetes</taxon>
        <taxon>Sordariomycetidae</taxon>
        <taxon>Sordariales</taxon>
        <taxon>Chaetomiaceae</taxon>
        <taxon>Chaetomium</taxon>
    </lineage>
</organism>
<dbReference type="GeneID" id="87836982"/>
<dbReference type="EMBL" id="JAUEPN010000001">
    <property type="protein sequence ID" value="KAK3300989.1"/>
    <property type="molecule type" value="Genomic_DNA"/>
</dbReference>
<gene>
    <name evidence="3" type="ORF">B0H64DRAFT_28686</name>
</gene>
<protein>
    <recommendedName>
        <fullName evidence="5">Secreted protein</fullName>
    </recommendedName>
</protein>
<feature type="compositionally biased region" description="Polar residues" evidence="1">
    <location>
        <begin position="105"/>
        <end position="121"/>
    </location>
</feature>
<evidence type="ECO:0000313" key="3">
    <source>
        <dbReference type="EMBL" id="KAK3300989.1"/>
    </source>
</evidence>
<keyword evidence="4" id="KW-1185">Reference proteome</keyword>
<comment type="caution">
    <text evidence="3">The sequence shown here is derived from an EMBL/GenBank/DDBJ whole genome shotgun (WGS) entry which is preliminary data.</text>
</comment>
<reference evidence="3" key="2">
    <citation type="submission" date="2023-06" db="EMBL/GenBank/DDBJ databases">
        <authorList>
            <consortium name="Lawrence Berkeley National Laboratory"/>
            <person name="Haridas S."/>
            <person name="Hensen N."/>
            <person name="Bonometti L."/>
            <person name="Westerberg I."/>
            <person name="Brannstrom I.O."/>
            <person name="Guillou S."/>
            <person name="Cros-Aarteil S."/>
            <person name="Calhoun S."/>
            <person name="Kuo A."/>
            <person name="Mondo S."/>
            <person name="Pangilinan J."/>
            <person name="Riley R."/>
            <person name="Labutti K."/>
            <person name="Andreopoulos B."/>
            <person name="Lipzen A."/>
            <person name="Chen C."/>
            <person name="Yanf M."/>
            <person name="Daum C."/>
            <person name="Ng V."/>
            <person name="Clum A."/>
            <person name="Steindorff A."/>
            <person name="Ohm R."/>
            <person name="Martin F."/>
            <person name="Silar P."/>
            <person name="Natvig D."/>
            <person name="Lalanne C."/>
            <person name="Gautier V."/>
            <person name="Ament-Velasquez S.L."/>
            <person name="Kruys A."/>
            <person name="Hutchinson M.I."/>
            <person name="Powell A.J."/>
            <person name="Barry K."/>
            <person name="Miller A.N."/>
            <person name="Grigoriev I.V."/>
            <person name="Debuchy R."/>
            <person name="Gladieux P."/>
            <person name="Thoren M.H."/>
            <person name="Johannesson H."/>
        </authorList>
    </citation>
    <scope>NUCLEOTIDE SEQUENCE</scope>
    <source>
        <strain evidence="3">CBS 168.71</strain>
    </source>
</reference>
<evidence type="ECO:0008006" key="5">
    <source>
        <dbReference type="Google" id="ProtNLM"/>
    </source>
</evidence>
<dbReference type="RefSeq" id="XP_062664503.1">
    <property type="nucleotide sequence ID" value="XM_062800034.1"/>
</dbReference>
<keyword evidence="2" id="KW-0732">Signal</keyword>
<dbReference type="Proteomes" id="UP001278766">
    <property type="component" value="Unassembled WGS sequence"/>
</dbReference>
<evidence type="ECO:0000313" key="4">
    <source>
        <dbReference type="Proteomes" id="UP001278766"/>
    </source>
</evidence>
<name>A0AAE0HR74_9PEZI</name>
<evidence type="ECO:0000256" key="1">
    <source>
        <dbReference type="SAM" id="MobiDB-lite"/>
    </source>
</evidence>